<dbReference type="GO" id="GO:0033617">
    <property type="term" value="P:mitochondrial respiratory chain complex IV assembly"/>
    <property type="evidence" value="ECO:0007669"/>
    <property type="project" value="TreeGrafter"/>
</dbReference>
<dbReference type="Pfam" id="PF15786">
    <property type="entry name" value="PET117"/>
    <property type="match status" value="1"/>
</dbReference>
<keyword evidence="5" id="KW-0472">Membrane</keyword>
<dbReference type="AlphaFoldDB" id="A0AA36F4A1"/>
<dbReference type="PANTHER" id="PTHR28163:SF1">
    <property type="entry name" value="PROTEIN PET117 HOMOLOG, MITOCHONDRIAL"/>
    <property type="match status" value="1"/>
</dbReference>
<comment type="similarity">
    <text evidence="2">Belongs to the PET117 family.</text>
</comment>
<dbReference type="EMBL" id="OX597819">
    <property type="protein sequence ID" value="CAI9723937.1"/>
    <property type="molecule type" value="Genomic_DNA"/>
</dbReference>
<comment type="subcellular location">
    <subcellularLocation>
        <location evidence="1">Mitochondrion</location>
    </subcellularLocation>
</comment>
<evidence type="ECO:0000313" key="7">
    <source>
        <dbReference type="Proteomes" id="UP001162480"/>
    </source>
</evidence>
<evidence type="ECO:0000256" key="4">
    <source>
        <dbReference type="ARBA" id="ARBA00023128"/>
    </source>
</evidence>
<organism evidence="6 7">
    <name type="scientific">Octopus vulgaris</name>
    <name type="common">Common octopus</name>
    <dbReference type="NCBI Taxonomy" id="6645"/>
    <lineage>
        <taxon>Eukaryota</taxon>
        <taxon>Metazoa</taxon>
        <taxon>Spiralia</taxon>
        <taxon>Lophotrochozoa</taxon>
        <taxon>Mollusca</taxon>
        <taxon>Cephalopoda</taxon>
        <taxon>Coleoidea</taxon>
        <taxon>Octopodiformes</taxon>
        <taxon>Octopoda</taxon>
        <taxon>Incirrata</taxon>
        <taxon>Octopodidae</taxon>
        <taxon>Octopus</taxon>
    </lineage>
</organism>
<keyword evidence="4" id="KW-0496">Mitochondrion</keyword>
<dbReference type="PANTHER" id="PTHR28163">
    <property type="entry name" value="PROTEIN PET117 HOMOLOG, MITOCHONDRIAL"/>
    <property type="match status" value="1"/>
</dbReference>
<dbReference type="Proteomes" id="UP001162480">
    <property type="component" value="Chromosome 6"/>
</dbReference>
<gene>
    <name evidence="6" type="ORF">OCTVUL_1B009647</name>
</gene>
<evidence type="ECO:0008006" key="8">
    <source>
        <dbReference type="Google" id="ProtNLM"/>
    </source>
</evidence>
<keyword evidence="5" id="KW-1133">Transmembrane helix</keyword>
<keyword evidence="7" id="KW-1185">Reference proteome</keyword>
<keyword evidence="5" id="KW-0812">Transmembrane</keyword>
<accession>A0AA36F4A1</accession>
<protein>
    <recommendedName>
        <fullName evidence="8">Protein PET117 homolog, mitochondrial</fullName>
    </recommendedName>
</protein>
<dbReference type="GO" id="GO:0005739">
    <property type="term" value="C:mitochondrion"/>
    <property type="evidence" value="ECO:0007669"/>
    <property type="project" value="UniProtKB-SubCell"/>
</dbReference>
<sequence length="74" mass="8394">MSTTAKVTIGLSVIFTASIVTYVHLSQILDRKKMKAGILNDVNKEQKKIQNLKMLQTQAELKRAYEREARNAES</sequence>
<feature type="transmembrane region" description="Helical" evidence="5">
    <location>
        <begin position="6"/>
        <end position="25"/>
    </location>
</feature>
<reference evidence="6" key="1">
    <citation type="submission" date="2023-08" db="EMBL/GenBank/DDBJ databases">
        <authorList>
            <person name="Alioto T."/>
            <person name="Alioto T."/>
            <person name="Gomez Garrido J."/>
        </authorList>
    </citation>
    <scope>NUCLEOTIDE SEQUENCE</scope>
</reference>
<evidence type="ECO:0000256" key="1">
    <source>
        <dbReference type="ARBA" id="ARBA00004173"/>
    </source>
</evidence>
<name>A0AA36F4A1_OCTVU</name>
<evidence type="ECO:0000256" key="5">
    <source>
        <dbReference type="SAM" id="Phobius"/>
    </source>
</evidence>
<keyword evidence="3" id="KW-0809">Transit peptide</keyword>
<proteinExistence type="inferred from homology"/>
<evidence type="ECO:0000256" key="2">
    <source>
        <dbReference type="ARBA" id="ARBA00008197"/>
    </source>
</evidence>
<dbReference type="InterPro" id="IPR031568">
    <property type="entry name" value="Pet117"/>
</dbReference>
<evidence type="ECO:0000256" key="3">
    <source>
        <dbReference type="ARBA" id="ARBA00022946"/>
    </source>
</evidence>
<evidence type="ECO:0000313" key="6">
    <source>
        <dbReference type="EMBL" id="CAI9723937.1"/>
    </source>
</evidence>